<proteinExistence type="predicted"/>
<comment type="caution">
    <text evidence="1">The sequence shown here is derived from an EMBL/GenBank/DDBJ whole genome shotgun (WGS) entry which is preliminary data.</text>
</comment>
<evidence type="ECO:0000313" key="2">
    <source>
        <dbReference type="Proteomes" id="UP000637423"/>
    </source>
</evidence>
<name>A0A916XIY0_9BURK</name>
<dbReference type="RefSeq" id="WP_188566861.1">
    <property type="nucleotide sequence ID" value="NZ_BMED01000002.1"/>
</dbReference>
<dbReference type="EMBL" id="BMED01000002">
    <property type="protein sequence ID" value="GGC75417.1"/>
    <property type="molecule type" value="Genomic_DNA"/>
</dbReference>
<organism evidence="1 2">
    <name type="scientific">Undibacterium terreum</name>
    <dbReference type="NCBI Taxonomy" id="1224302"/>
    <lineage>
        <taxon>Bacteria</taxon>
        <taxon>Pseudomonadati</taxon>
        <taxon>Pseudomonadota</taxon>
        <taxon>Betaproteobacteria</taxon>
        <taxon>Burkholderiales</taxon>
        <taxon>Oxalobacteraceae</taxon>
        <taxon>Undibacterium</taxon>
    </lineage>
</organism>
<reference evidence="1" key="2">
    <citation type="submission" date="2020-09" db="EMBL/GenBank/DDBJ databases">
        <authorList>
            <person name="Sun Q."/>
            <person name="Zhou Y."/>
        </authorList>
    </citation>
    <scope>NUCLEOTIDE SEQUENCE</scope>
    <source>
        <strain evidence="1">CGMCC 1.10998</strain>
    </source>
</reference>
<accession>A0A916XIY0</accession>
<protein>
    <submittedName>
        <fullName evidence="1">Uncharacterized protein</fullName>
    </submittedName>
</protein>
<dbReference type="Proteomes" id="UP000637423">
    <property type="component" value="Unassembled WGS sequence"/>
</dbReference>
<keyword evidence="2" id="KW-1185">Reference proteome</keyword>
<sequence length="192" mass="21688">MKVVQRQLFQVEWRSPLILFVNYEVVFILDPLIPGEVIMAMTLAERRQFIRFIQTYAADIDRMRRSLEAAGYQISTYHIVQAWVDYSDSTNTVWVSTAEDTTGLLKTLLQHMPPIPADQTPHVQFIGHIIDLGDGSGDGILELQHELLALVGWEEGDSLYVSAIGPKELLLKRANVAGVDVYESEDVSKNEE</sequence>
<reference evidence="1" key="1">
    <citation type="journal article" date="2014" name="Int. J. Syst. Evol. Microbiol.">
        <title>Complete genome sequence of Corynebacterium casei LMG S-19264T (=DSM 44701T), isolated from a smear-ripened cheese.</title>
        <authorList>
            <consortium name="US DOE Joint Genome Institute (JGI-PGF)"/>
            <person name="Walter F."/>
            <person name="Albersmeier A."/>
            <person name="Kalinowski J."/>
            <person name="Ruckert C."/>
        </authorList>
    </citation>
    <scope>NUCLEOTIDE SEQUENCE</scope>
    <source>
        <strain evidence="1">CGMCC 1.10998</strain>
    </source>
</reference>
<gene>
    <name evidence="1" type="ORF">GCM10011396_23330</name>
</gene>
<evidence type="ECO:0000313" key="1">
    <source>
        <dbReference type="EMBL" id="GGC75417.1"/>
    </source>
</evidence>
<dbReference type="AlphaFoldDB" id="A0A916XIY0"/>